<evidence type="ECO:0000313" key="2">
    <source>
        <dbReference type="EMBL" id="RRH80480.1"/>
    </source>
</evidence>
<keyword evidence="1" id="KW-1133">Transmembrane helix</keyword>
<reference evidence="2 3" key="1">
    <citation type="submission" date="2018-11" db="EMBL/GenBank/DDBJ databases">
        <title>The genome of Variovorax sp T529.</title>
        <authorList>
            <person name="Gao J."/>
        </authorList>
    </citation>
    <scope>NUCLEOTIDE SEQUENCE [LARGE SCALE GENOMIC DNA]</scope>
    <source>
        <strain evidence="2 3">T529</strain>
    </source>
</reference>
<feature type="transmembrane region" description="Helical" evidence="1">
    <location>
        <begin position="12"/>
        <end position="31"/>
    </location>
</feature>
<keyword evidence="1" id="KW-0472">Membrane</keyword>
<name>A0A3P3E1X3_9BURK</name>
<evidence type="ECO:0000256" key="1">
    <source>
        <dbReference type="SAM" id="Phobius"/>
    </source>
</evidence>
<comment type="caution">
    <text evidence="2">The sequence shown here is derived from an EMBL/GenBank/DDBJ whole genome shotgun (WGS) entry which is preliminary data.</text>
</comment>
<keyword evidence="1" id="KW-0812">Transmembrane</keyword>
<dbReference type="Proteomes" id="UP000271590">
    <property type="component" value="Unassembled WGS sequence"/>
</dbReference>
<sequence>MKDHLLRNFLSFSGASVVIGVLGFMSAATGMFVDVNSSISVKWLLFLLLVLGTIIIILLKVIFDISSQNTIPDNFEKPFKSIASEGIFLIHRNENFATSIVVGGYIESDEIERLAYIAVVHHVQAKYIQIKVVKDMGLLTKLPSTTEELRNLTFRSVIPTDAIPLLTGTLTS</sequence>
<evidence type="ECO:0000313" key="3">
    <source>
        <dbReference type="Proteomes" id="UP000271590"/>
    </source>
</evidence>
<dbReference type="EMBL" id="RQXU01000038">
    <property type="protein sequence ID" value="RRH80480.1"/>
    <property type="molecule type" value="Genomic_DNA"/>
</dbReference>
<dbReference type="AlphaFoldDB" id="A0A3P3E1X3"/>
<organism evidence="2 3">
    <name type="scientific">Variovorax beijingensis</name>
    <dbReference type="NCBI Taxonomy" id="2496117"/>
    <lineage>
        <taxon>Bacteria</taxon>
        <taxon>Pseudomonadati</taxon>
        <taxon>Pseudomonadota</taxon>
        <taxon>Betaproteobacteria</taxon>
        <taxon>Burkholderiales</taxon>
        <taxon>Comamonadaceae</taxon>
        <taxon>Variovorax</taxon>
    </lineage>
</organism>
<gene>
    <name evidence="2" type="ORF">EH244_30495</name>
</gene>
<feature type="transmembrane region" description="Helical" evidence="1">
    <location>
        <begin position="43"/>
        <end position="63"/>
    </location>
</feature>
<accession>A0A3P3E1X3</accession>
<dbReference type="RefSeq" id="WP_124962025.1">
    <property type="nucleotide sequence ID" value="NZ_RQXU01000038.1"/>
</dbReference>
<proteinExistence type="predicted"/>
<protein>
    <submittedName>
        <fullName evidence="2">Uncharacterized protein</fullName>
    </submittedName>
</protein>